<dbReference type="EMBL" id="CP039126">
    <property type="protein sequence ID" value="QMW80658.1"/>
    <property type="molecule type" value="Genomic_DNA"/>
</dbReference>
<protein>
    <recommendedName>
        <fullName evidence="4">Phage tail tape measure protein</fullName>
    </recommendedName>
</protein>
<dbReference type="SUPFAM" id="SSF48371">
    <property type="entry name" value="ARM repeat"/>
    <property type="match status" value="1"/>
</dbReference>
<evidence type="ECO:0008006" key="4">
    <source>
        <dbReference type="Google" id="ProtNLM"/>
    </source>
</evidence>
<dbReference type="InterPro" id="IPR016024">
    <property type="entry name" value="ARM-type_fold"/>
</dbReference>
<accession>A0A7G5N1B5</accession>
<reference evidence="2 3" key="1">
    <citation type="submission" date="2019-04" db="EMBL/GenBank/DDBJ databases">
        <authorList>
            <person name="Schori C."/>
            <person name="Ahrens C."/>
        </authorList>
    </citation>
    <scope>NUCLEOTIDE SEQUENCE [LARGE SCALE GENOMIC DNA]</scope>
    <source>
        <strain evidence="2 3">DSM 2950</strain>
    </source>
</reference>
<name>A0A7G5N1B5_9FIRM</name>
<dbReference type="SUPFAM" id="SSF58104">
    <property type="entry name" value="Methyl-accepting chemotaxis protein (MCP) signaling domain"/>
    <property type="match status" value="1"/>
</dbReference>
<evidence type="ECO:0000256" key="1">
    <source>
        <dbReference type="SAM" id="Phobius"/>
    </source>
</evidence>
<dbReference type="Proteomes" id="UP000515789">
    <property type="component" value="Chromosome"/>
</dbReference>
<evidence type="ECO:0000313" key="2">
    <source>
        <dbReference type="EMBL" id="QMW80658.1"/>
    </source>
</evidence>
<evidence type="ECO:0000313" key="3">
    <source>
        <dbReference type="Proteomes" id="UP000515789"/>
    </source>
</evidence>
<keyword evidence="1" id="KW-1133">Transmembrane helix</keyword>
<proteinExistence type="predicted"/>
<gene>
    <name evidence="2" type="ORF">E5259_25450</name>
</gene>
<dbReference type="RefSeq" id="WP_018596657.1">
    <property type="nucleotide sequence ID" value="NZ_CABLBP010000031.1"/>
</dbReference>
<organism evidence="2 3">
    <name type="scientific">Blautia producta</name>
    <dbReference type="NCBI Taxonomy" id="33035"/>
    <lineage>
        <taxon>Bacteria</taxon>
        <taxon>Bacillati</taxon>
        <taxon>Bacillota</taxon>
        <taxon>Clostridia</taxon>
        <taxon>Lachnospirales</taxon>
        <taxon>Lachnospiraceae</taxon>
        <taxon>Blautia</taxon>
    </lineage>
</organism>
<feature type="transmembrane region" description="Helical" evidence="1">
    <location>
        <begin position="978"/>
        <end position="1000"/>
    </location>
</feature>
<dbReference type="GeneID" id="75053871"/>
<keyword evidence="1" id="KW-0472">Membrane</keyword>
<keyword evidence="1" id="KW-0812">Transmembrane</keyword>
<sequence length="1456" mass="157684">MGTEIDRLEIQIETQASKANRQLDELISKLGKLAGSLSSINSGGMKQFAAGMNGIASAAKNMSTVKSTEMNRVVNNLQKLSGIKTGNMFNVGNALLSVSRGMQGFSGISGADIPAMVTSLSSLSKLGNKGIKSAAASMPMLAKNLQSMAATINGVNINPEIAGQLSAISSTLRTFGHKSMKTAIDNMPALSQGLKSLMQTLSTAPKVSANLVNLVNALSKLSSSGSGIRAAANAVQSVGKNSANTTSRMQSLSNSLANFTNKTKAAKQSTKSFSFSLSSLYANCFFLIRGLKAIGRAVESSMDYIETFNYFNVTMSKIASEFSGQWEKYGYESAEAYGKSFAGRLNDLTQKMSGYKVGDDGVLSITGGQNLSLDPEQLMNYQSNIAAVTNSVGLMGENSVNTAKALTMLAADMSSLKNIDMSTVMTNFQSGLIGQSRALYKYGIDITNATLQTYAYKYGIETALQEMTQADKMQLRLLAILDQSKVAWGDMANTLSSVANQYRILKQQIANLARVIGNLLVPIVAKALPIINGVVIALQRMFMFIGNLLGVDWSGLMDGISTGYGGAGDEIGDMVDDTGDVADNTDDIGDSIDSANKKAKKFKDTILSFDELNKLNDNSSNDIESGGKTDKDDGISGAGSIDLSDEIAKALADYESVWNKALKDSENKAQAYADNICKAFEKIWKTAEPTRKAISNLWDNGLAKLGKFSGATLYDFWNNFLKPVGTWMLADDAGLPRFFNITNSLLNEIDWNRLRKSLADFYTSLQSIAKFSWNALMDFYEGFLKPIAVWTMSDAIPQLVDIMTKFVNAVDWDKLNKSLRELWDALAPFVKNVGQGLINFFEKLMDFGADFLNNVVPGGIKGVADALKKISPEQAEKIGEALGVLALGLASLKVLGAIAKSIDIFIKTSSLISGAKLIIETLKGLVGFGGKIFSFGKNIIGVFEIVSGGFAGISDAIGMVFPKVGGIISAFTNVISSLGGPITIAIVAAIAGIIAVICNWDKVKEFFTQTLPNWWNQSVVPWIKSLPEFFKELPGKIYEKIISTKDKFVEWASNVWDAASAGVSKVVNGVEGFFKELPGKIGYAIGFAIGKVASWAVKLYETVTTEIPKVIGKVVDFFKTLPGKIWDAIISAKDKVVKWANNIWSVLSQKIPEIITNVYNFFKKLPEKIWSAIIGAVKSIGKWCGEMYQKVIEEVPKIVGKVVDFFKELPGKIYEIGKNLIKGFIKGIKDFFQSGINAVGDFVDGVVRGFKDGFDVHSPSRVMYDIAKNVVAGFGNGINNNWGGVTKNLSNLLGQTKSSISNTLYGIGEMGRSTINNLVRGFSNIHIPLPHLGISWTRYTVGNKRFSVPDFNINWYANGGFPETGELFMARERGPELVGKMGNRNVVANNNQITDGIKRAVTEGMMEVAMALNTGGKENTSPIIENTFKVDSETLYRIVQKGKDKHDRRFHVVAEF</sequence>